<keyword evidence="2" id="KW-1185">Reference proteome</keyword>
<dbReference type="EMBL" id="BGPR01001963">
    <property type="protein sequence ID" value="GBM65176.1"/>
    <property type="molecule type" value="Genomic_DNA"/>
</dbReference>
<organism evidence="1 2">
    <name type="scientific">Araneus ventricosus</name>
    <name type="common">Orbweaver spider</name>
    <name type="synonym">Epeira ventricosa</name>
    <dbReference type="NCBI Taxonomy" id="182803"/>
    <lineage>
        <taxon>Eukaryota</taxon>
        <taxon>Metazoa</taxon>
        <taxon>Ecdysozoa</taxon>
        <taxon>Arthropoda</taxon>
        <taxon>Chelicerata</taxon>
        <taxon>Arachnida</taxon>
        <taxon>Araneae</taxon>
        <taxon>Araneomorphae</taxon>
        <taxon>Entelegynae</taxon>
        <taxon>Araneoidea</taxon>
        <taxon>Araneidae</taxon>
        <taxon>Araneus</taxon>
    </lineage>
</organism>
<evidence type="ECO:0000313" key="2">
    <source>
        <dbReference type="Proteomes" id="UP000499080"/>
    </source>
</evidence>
<dbReference type="AlphaFoldDB" id="A0A4Y2HIG5"/>
<feature type="non-terminal residue" evidence="1">
    <location>
        <position position="1"/>
    </location>
</feature>
<protein>
    <submittedName>
        <fullName evidence="1">Uncharacterized protein</fullName>
    </submittedName>
</protein>
<proteinExistence type="predicted"/>
<comment type="caution">
    <text evidence="1">The sequence shown here is derived from an EMBL/GenBank/DDBJ whole genome shotgun (WGS) entry which is preliminary data.</text>
</comment>
<sequence length="93" mass="10110">PLRRLASAVVRGCREVRNFYSLISDLLTPQLVAMNCCHYLFKMAQKTVSHCGHTVTRPPCSGGRSAASGAGGVSVQTQIPLKIHRTCLYPDPL</sequence>
<gene>
    <name evidence="1" type="ORF">AVEN_130575_1</name>
</gene>
<dbReference type="Proteomes" id="UP000499080">
    <property type="component" value="Unassembled WGS sequence"/>
</dbReference>
<evidence type="ECO:0000313" key="1">
    <source>
        <dbReference type="EMBL" id="GBM65176.1"/>
    </source>
</evidence>
<reference evidence="1 2" key="1">
    <citation type="journal article" date="2019" name="Sci. Rep.">
        <title>Orb-weaving spider Araneus ventricosus genome elucidates the spidroin gene catalogue.</title>
        <authorList>
            <person name="Kono N."/>
            <person name="Nakamura H."/>
            <person name="Ohtoshi R."/>
            <person name="Moran D.A.P."/>
            <person name="Shinohara A."/>
            <person name="Yoshida Y."/>
            <person name="Fujiwara M."/>
            <person name="Mori M."/>
            <person name="Tomita M."/>
            <person name="Arakawa K."/>
        </authorList>
    </citation>
    <scope>NUCLEOTIDE SEQUENCE [LARGE SCALE GENOMIC DNA]</scope>
</reference>
<name>A0A4Y2HIG5_ARAVE</name>
<accession>A0A4Y2HIG5</accession>